<organism evidence="2 3">
    <name type="scientific">Trifolium subterraneum</name>
    <name type="common">Subterranean clover</name>
    <dbReference type="NCBI Taxonomy" id="3900"/>
    <lineage>
        <taxon>Eukaryota</taxon>
        <taxon>Viridiplantae</taxon>
        <taxon>Streptophyta</taxon>
        <taxon>Embryophyta</taxon>
        <taxon>Tracheophyta</taxon>
        <taxon>Spermatophyta</taxon>
        <taxon>Magnoliopsida</taxon>
        <taxon>eudicotyledons</taxon>
        <taxon>Gunneridae</taxon>
        <taxon>Pentapetalae</taxon>
        <taxon>rosids</taxon>
        <taxon>fabids</taxon>
        <taxon>Fabales</taxon>
        <taxon>Fabaceae</taxon>
        <taxon>Papilionoideae</taxon>
        <taxon>50 kb inversion clade</taxon>
        <taxon>NPAAA clade</taxon>
        <taxon>Hologalegina</taxon>
        <taxon>IRL clade</taxon>
        <taxon>Trifolieae</taxon>
        <taxon>Trifolium</taxon>
    </lineage>
</organism>
<reference evidence="3" key="1">
    <citation type="journal article" date="2017" name="Front. Plant Sci.">
        <title>Climate Clever Clovers: New Paradigm to Reduce the Environmental Footprint of Ruminants by Breeding Low Methanogenic Forages Utilizing Haplotype Variation.</title>
        <authorList>
            <person name="Kaur P."/>
            <person name="Appels R."/>
            <person name="Bayer P.E."/>
            <person name="Keeble-Gagnere G."/>
            <person name="Wang J."/>
            <person name="Hirakawa H."/>
            <person name="Shirasawa K."/>
            <person name="Vercoe P."/>
            <person name="Stefanova K."/>
            <person name="Durmic Z."/>
            <person name="Nichols P."/>
            <person name="Revell C."/>
            <person name="Isobe S.N."/>
            <person name="Edwards D."/>
            <person name="Erskine W."/>
        </authorList>
    </citation>
    <scope>NUCLEOTIDE SEQUENCE [LARGE SCALE GENOMIC DNA]</scope>
    <source>
        <strain evidence="3">cv. Daliak</strain>
    </source>
</reference>
<dbReference type="EMBL" id="DF973201">
    <property type="protein sequence ID" value="GAU19655.1"/>
    <property type="molecule type" value="Genomic_DNA"/>
</dbReference>
<sequence>MHQNTTDICLRCLCSEVDITEDLLRHLALVHCPECESYLQPPKTWDPSLLASRDLVEYIVLDLEVVSSKVGSSEDTMSGTEYVLADVHVARKSDFGMNDTMFSSRTHLGNLLKPGDHVLGYDLYMANRNDSEYDKHKGHIPEVILIKKIDEEKGRYKNRSNRSSWRSHSMEFNDVDAVGAFDDSLFLKLLNDFEISGELPSEEDIIEE</sequence>
<name>A0A2Z6MU48_TRISU</name>
<dbReference type="GO" id="GO:0005737">
    <property type="term" value="C:cytoplasm"/>
    <property type="evidence" value="ECO:0007669"/>
    <property type="project" value="UniProtKB-SubCell"/>
</dbReference>
<dbReference type="Pfam" id="PF21192">
    <property type="entry name" value="OB_NMD3"/>
    <property type="match status" value="1"/>
</dbReference>
<keyword evidence="3" id="KW-1185">Reference proteome</keyword>
<evidence type="ECO:0000313" key="3">
    <source>
        <dbReference type="Proteomes" id="UP000242715"/>
    </source>
</evidence>
<proteinExistence type="predicted"/>
<protein>
    <recommendedName>
        <fullName evidence="1">60S ribosomal export protein NMD3 OB-fold domain-containing protein</fullName>
    </recommendedName>
</protein>
<dbReference type="GO" id="GO:0015031">
    <property type="term" value="P:protein transport"/>
    <property type="evidence" value="ECO:0007669"/>
    <property type="project" value="UniProtKB-KW"/>
</dbReference>
<dbReference type="Proteomes" id="UP000242715">
    <property type="component" value="Unassembled WGS sequence"/>
</dbReference>
<dbReference type="PANTHER" id="PTHR12746:SF2">
    <property type="entry name" value="60S RIBOSOMAL EXPORT PROTEIN NMD3"/>
    <property type="match status" value="1"/>
</dbReference>
<dbReference type="GO" id="GO:0000055">
    <property type="term" value="P:ribosomal large subunit export from nucleus"/>
    <property type="evidence" value="ECO:0007669"/>
    <property type="project" value="TreeGrafter"/>
</dbReference>
<dbReference type="InterPro" id="IPR048898">
    <property type="entry name" value="OB_NMD3"/>
</dbReference>
<dbReference type="GO" id="GO:0043023">
    <property type="term" value="F:ribosomal large subunit binding"/>
    <property type="evidence" value="ECO:0007669"/>
    <property type="project" value="InterPro"/>
</dbReference>
<dbReference type="AlphaFoldDB" id="A0A2Z6MU48"/>
<dbReference type="PANTHER" id="PTHR12746">
    <property type="entry name" value="NONSENSE-MEDIATED MRNA DECAY PROTEIN 3"/>
    <property type="match status" value="1"/>
</dbReference>
<evidence type="ECO:0000313" key="2">
    <source>
        <dbReference type="EMBL" id="GAU19655.1"/>
    </source>
</evidence>
<accession>A0A2Z6MU48</accession>
<dbReference type="GO" id="GO:0005634">
    <property type="term" value="C:nucleus"/>
    <property type="evidence" value="ECO:0007669"/>
    <property type="project" value="UniProtKB-SubCell"/>
</dbReference>
<feature type="domain" description="60S ribosomal export protein NMD3 OB-fold" evidence="1">
    <location>
        <begin position="55"/>
        <end position="148"/>
    </location>
</feature>
<evidence type="ECO:0000259" key="1">
    <source>
        <dbReference type="Pfam" id="PF21192"/>
    </source>
</evidence>
<dbReference type="OrthoDB" id="1696348at2759"/>
<dbReference type="InterPro" id="IPR039768">
    <property type="entry name" value="Nmd3"/>
</dbReference>
<gene>
    <name evidence="2" type="ORF">TSUD_185710</name>
</gene>